<feature type="domain" description="Glycosyl transferase family 1" evidence="4">
    <location>
        <begin position="211"/>
        <end position="378"/>
    </location>
</feature>
<keyword evidence="2 6" id="KW-0808">Transferase</keyword>
<reference evidence="6 7" key="1">
    <citation type="submission" date="2023-03" db="EMBL/GenBank/DDBJ databases">
        <title>Roseibium porphyridii sp. nov. and Roseibium rhodosorbium sp. nov. isolated from marine algae, Porphyridium cruentum and Rhodosorus marinus, respectively.</title>
        <authorList>
            <person name="Lee M.W."/>
            <person name="Choi B.J."/>
            <person name="Lee J.K."/>
            <person name="Choi D.G."/>
            <person name="Baek J.H."/>
            <person name="Bayburt H."/>
            <person name="Kim J.M."/>
            <person name="Han D.M."/>
            <person name="Kim K.H."/>
            <person name="Jeon C.O."/>
        </authorList>
    </citation>
    <scope>NUCLEOTIDE SEQUENCE [LARGE SCALE GENOMIC DNA]</scope>
    <source>
        <strain evidence="6 7">KMA01</strain>
    </source>
</reference>
<protein>
    <submittedName>
        <fullName evidence="6">Glycosyltransferase</fullName>
        <ecNumber evidence="6">2.4.-.-</ecNumber>
    </submittedName>
</protein>
<dbReference type="Proteomes" id="UP001209803">
    <property type="component" value="Chromosome"/>
</dbReference>
<gene>
    <name evidence="6" type="ORF">K1718_07460</name>
</gene>
<sequence>MHIVFVHRHGPGQFVHLARRLISDGWTATLICESMDRPVPGLRVFRYGDKPGGQGRSGEISGKGSVPYIVAGRRVADILNKLSLNGRKPDLVMGHIGWGGMLFVKDALPDVPAIGYCEYYFQPQGGDLGFAPTEEVSLHHRQTVRLRNTVQLATLDQIDIGISPTAWQKSRFPQEFQSKIVVQHEGIDTSRARPDSVASFRLPNGRLLTAGDPVVTFAARSLEPYRGFPQFVKAAALVATQIPEAQFVIAGGDGVSYGRQTGNASELRDRLVAETGLPQDRAHFLGQVPHQDLVKLFQVSAAHVYLTYPFVLSWSFLEAMACEAPIIASNTAPVQEVIRHKRNGTLVDFWDTNALADEVCAALSDPKSSFDMRRAARRTVVDRFELSGCTLRLQSMLQKASSLRARMSAPAKNSKQMRQPILERGHA</sequence>
<dbReference type="PANTHER" id="PTHR12526:SF510">
    <property type="entry name" value="D-INOSITOL 3-PHOSPHATE GLYCOSYLTRANSFERASE"/>
    <property type="match status" value="1"/>
</dbReference>
<dbReference type="EC" id="2.4.-.-" evidence="6"/>
<accession>A0ABY8F6S0</accession>
<evidence type="ECO:0000256" key="3">
    <source>
        <dbReference type="SAM" id="MobiDB-lite"/>
    </source>
</evidence>
<dbReference type="Gene3D" id="3.40.50.2000">
    <property type="entry name" value="Glycogen Phosphorylase B"/>
    <property type="match status" value="2"/>
</dbReference>
<dbReference type="PANTHER" id="PTHR12526">
    <property type="entry name" value="GLYCOSYLTRANSFERASE"/>
    <property type="match status" value="1"/>
</dbReference>
<evidence type="ECO:0000256" key="2">
    <source>
        <dbReference type="ARBA" id="ARBA00022679"/>
    </source>
</evidence>
<evidence type="ECO:0000256" key="1">
    <source>
        <dbReference type="ARBA" id="ARBA00022676"/>
    </source>
</evidence>
<dbReference type="Pfam" id="PF12000">
    <property type="entry name" value="Glyco_trans_4_3"/>
    <property type="match status" value="1"/>
</dbReference>
<dbReference type="InterPro" id="IPR022623">
    <property type="entry name" value="Glyco_trans_4"/>
</dbReference>
<organism evidence="6 7">
    <name type="scientific">Roseibium porphyridii</name>
    <dbReference type="NCBI Taxonomy" id="2866279"/>
    <lineage>
        <taxon>Bacteria</taxon>
        <taxon>Pseudomonadati</taxon>
        <taxon>Pseudomonadota</taxon>
        <taxon>Alphaproteobacteria</taxon>
        <taxon>Hyphomicrobiales</taxon>
        <taxon>Stappiaceae</taxon>
        <taxon>Roseibium</taxon>
    </lineage>
</organism>
<keyword evidence="7" id="KW-1185">Reference proteome</keyword>
<dbReference type="Pfam" id="PF00534">
    <property type="entry name" value="Glycos_transf_1"/>
    <property type="match status" value="1"/>
</dbReference>
<dbReference type="RefSeq" id="WP_265683437.1">
    <property type="nucleotide sequence ID" value="NZ_CP120863.1"/>
</dbReference>
<evidence type="ECO:0000259" key="5">
    <source>
        <dbReference type="Pfam" id="PF12000"/>
    </source>
</evidence>
<name>A0ABY8F6S0_9HYPH</name>
<dbReference type="SUPFAM" id="SSF53756">
    <property type="entry name" value="UDP-Glycosyltransferase/glycogen phosphorylase"/>
    <property type="match status" value="1"/>
</dbReference>
<evidence type="ECO:0000259" key="4">
    <source>
        <dbReference type="Pfam" id="PF00534"/>
    </source>
</evidence>
<keyword evidence="1 6" id="KW-0328">Glycosyltransferase</keyword>
<feature type="region of interest" description="Disordered" evidence="3">
    <location>
        <begin position="404"/>
        <end position="427"/>
    </location>
</feature>
<evidence type="ECO:0000313" key="6">
    <source>
        <dbReference type="EMBL" id="WFE91181.1"/>
    </source>
</evidence>
<proteinExistence type="predicted"/>
<feature type="domain" description="Glycosyl transferase family 4" evidence="5">
    <location>
        <begin position="25"/>
        <end position="191"/>
    </location>
</feature>
<evidence type="ECO:0000313" key="7">
    <source>
        <dbReference type="Proteomes" id="UP001209803"/>
    </source>
</evidence>
<dbReference type="GO" id="GO:0016757">
    <property type="term" value="F:glycosyltransferase activity"/>
    <property type="evidence" value="ECO:0007669"/>
    <property type="project" value="UniProtKB-KW"/>
</dbReference>
<dbReference type="InterPro" id="IPR001296">
    <property type="entry name" value="Glyco_trans_1"/>
</dbReference>
<dbReference type="EMBL" id="CP120863">
    <property type="protein sequence ID" value="WFE91181.1"/>
    <property type="molecule type" value="Genomic_DNA"/>
</dbReference>